<keyword evidence="2" id="KW-0812">Transmembrane</keyword>
<dbReference type="AlphaFoldDB" id="A0A9Q0BGI6"/>
<dbReference type="EMBL" id="JAGIXG020000008">
    <property type="protein sequence ID" value="KAI6783394.1"/>
    <property type="molecule type" value="Genomic_DNA"/>
</dbReference>
<accession>A0A9Q0BGI6</accession>
<feature type="transmembrane region" description="Helical" evidence="2">
    <location>
        <begin position="164"/>
        <end position="182"/>
    </location>
</feature>
<dbReference type="PANTHER" id="PTHR35152">
    <property type="entry name" value="DOMAIN SIGNALLING PROTEIN, PUTATIVE (AFU_ORTHOLOGUE AFUA_5G11310)-RELATED"/>
    <property type="match status" value="1"/>
</dbReference>
<dbReference type="GeneID" id="75830909"/>
<feature type="transmembrane region" description="Helical" evidence="2">
    <location>
        <begin position="194"/>
        <end position="211"/>
    </location>
</feature>
<feature type="domain" description="MHYT" evidence="3">
    <location>
        <begin position="19"/>
        <end position="218"/>
    </location>
</feature>
<dbReference type="RefSeq" id="XP_051364250.1">
    <property type="nucleotide sequence ID" value="XM_051504337.1"/>
</dbReference>
<dbReference type="Pfam" id="PF03707">
    <property type="entry name" value="MHYT"/>
    <property type="match status" value="1"/>
</dbReference>
<reference evidence="4" key="1">
    <citation type="journal article" date="2021" name="J Fungi (Basel)">
        <title>Genomic and Metabolomic Analyses of the Marine Fungus Emericellopsis cladophorae: Insights into Saltwater Adaptability Mechanisms and Its Biosynthetic Potential.</title>
        <authorList>
            <person name="Goncalves M.F.M."/>
            <person name="Hilario S."/>
            <person name="Van de Peer Y."/>
            <person name="Esteves A.C."/>
            <person name="Alves A."/>
        </authorList>
    </citation>
    <scope>NUCLEOTIDE SEQUENCE</scope>
    <source>
        <strain evidence="4">MUM 19.33</strain>
    </source>
</reference>
<feature type="transmembrane region" description="Helical" evidence="2">
    <location>
        <begin position="124"/>
        <end position="144"/>
    </location>
</feature>
<evidence type="ECO:0000256" key="2">
    <source>
        <dbReference type="SAM" id="Phobius"/>
    </source>
</evidence>
<feature type="region of interest" description="Disordered" evidence="1">
    <location>
        <begin position="748"/>
        <end position="795"/>
    </location>
</feature>
<name>A0A9Q0BGI6_9HYPO</name>
<keyword evidence="2" id="KW-0472">Membrane</keyword>
<keyword evidence="5" id="KW-1185">Reference proteome</keyword>
<feature type="region of interest" description="Disordered" evidence="1">
    <location>
        <begin position="406"/>
        <end position="438"/>
    </location>
</feature>
<reference evidence="4" key="2">
    <citation type="submission" date="2022-07" db="EMBL/GenBank/DDBJ databases">
        <authorList>
            <person name="Goncalves M.F.M."/>
            <person name="Hilario S."/>
            <person name="Van De Peer Y."/>
            <person name="Esteves A.C."/>
            <person name="Alves A."/>
        </authorList>
    </citation>
    <scope>NUCLEOTIDE SEQUENCE</scope>
    <source>
        <strain evidence="4">MUM 19.33</strain>
    </source>
</reference>
<evidence type="ECO:0000256" key="1">
    <source>
        <dbReference type="SAM" id="MobiDB-lite"/>
    </source>
</evidence>
<feature type="transmembrane region" description="Helical" evidence="2">
    <location>
        <begin position="20"/>
        <end position="42"/>
    </location>
</feature>
<evidence type="ECO:0000259" key="3">
    <source>
        <dbReference type="PROSITE" id="PS50924"/>
    </source>
</evidence>
<dbReference type="PROSITE" id="PS50924">
    <property type="entry name" value="MHYT"/>
    <property type="match status" value="1"/>
</dbReference>
<feature type="transmembrane region" description="Helical" evidence="2">
    <location>
        <begin position="231"/>
        <end position="253"/>
    </location>
</feature>
<protein>
    <submittedName>
        <fullName evidence="4">Signaling protein-like protein</fullName>
    </submittedName>
</protein>
<evidence type="ECO:0000313" key="4">
    <source>
        <dbReference type="EMBL" id="KAI6783394.1"/>
    </source>
</evidence>
<evidence type="ECO:0000313" key="5">
    <source>
        <dbReference type="Proteomes" id="UP001055219"/>
    </source>
</evidence>
<comment type="caution">
    <text evidence="4">The sequence shown here is derived from an EMBL/GenBank/DDBJ whole genome shotgun (WGS) entry which is preliminary data.</text>
</comment>
<dbReference type="PANTHER" id="PTHR35152:SF1">
    <property type="entry name" value="DOMAIN SIGNALLING PROTEIN, PUTATIVE (AFU_ORTHOLOGUE AFUA_5G11310)-RELATED"/>
    <property type="match status" value="1"/>
</dbReference>
<sequence length="890" mass="96763">MSNHEHLAQYQGQIVPQSYHVGFVVLSCLVSFVGAASTLELINRRTGFRGWFNNLLLVSSAVTMGGVAIWSMHFVANRAMELASGEPEMQVSYSPGFTVLSFFVPILVLLAAFTAVGSNDHISWWRIAVGGTICGGAVCGMHYLGNASIANYHCVYNGVNVAGAAIIAVAASTIALTMFFVFRSMWANAWWKRIISAVILASAVSGMHWCAALGTEYRLISPNKGGTDRDAIVIVVICLGLAACLIVAGLVALKARSMRKSARTAQQINLAAAVFDKQGRVLVDTNGLMPSVVVTDSFLEKDGKSGFSVSHPLFLWMFQASRNWASISSLIGGMKSHLSQLPHSGRGKNGSLGIDLINNLGELVDDYNVIFRELFCVAALTLAERLGEPLPSTRVLWDEILATGAKNEHEHPATNKRARTPPDSPVNTTDLAEKGGIERPQEHGRGLLMFLVRRVESDGEVDRLASAGYRFAEVRQVSGLIRSGMQIQSPDVESKLRSMATCADQHLESPLAAVSLGFFAIKASIDRSGFYLLAQKGAMGSLPSTSLPVAKLEAWHQDLLKRFDGMSVSYILHAIATPAAAEEMMGPREKAFASQLASTIQRLRSTIQDPLFDDAVLTSTPLTVPYLDHAGVETTRKLLAFRLLIPLHSAIRSPVCALTPLSLFKVRQLSQQQRLEFVQGVHRDLGPFVKNLPDDAATRRGKTEQRGWSKRLRGTLPEPAMWARGAPVDMDVDDKLISTISHRRLSSCRSDSTADLCPPGSGRSMSLGADDDDKAAADPAAVQRPPTAAAPQPYSGILVSQEVTVHDEAEDTMDYEMYRRSDRSRTTNIWNPAKSSRRLRGTELKPIRPGQTRVMGGWRAALGHSPTFVDVLFAQCVNSHSWDTEEGVFG</sequence>
<dbReference type="Proteomes" id="UP001055219">
    <property type="component" value="Unassembled WGS sequence"/>
</dbReference>
<gene>
    <name evidence="4" type="ORF">J7T54_004421</name>
</gene>
<dbReference type="InterPro" id="IPR005330">
    <property type="entry name" value="MHYT_dom"/>
</dbReference>
<keyword evidence="2" id="KW-1133">Transmembrane helix</keyword>
<feature type="transmembrane region" description="Helical" evidence="2">
    <location>
        <begin position="54"/>
        <end position="76"/>
    </location>
</feature>
<proteinExistence type="predicted"/>
<feature type="transmembrane region" description="Helical" evidence="2">
    <location>
        <begin position="96"/>
        <end position="117"/>
    </location>
</feature>
<organism evidence="4 5">
    <name type="scientific">Emericellopsis cladophorae</name>
    <dbReference type="NCBI Taxonomy" id="2686198"/>
    <lineage>
        <taxon>Eukaryota</taxon>
        <taxon>Fungi</taxon>
        <taxon>Dikarya</taxon>
        <taxon>Ascomycota</taxon>
        <taxon>Pezizomycotina</taxon>
        <taxon>Sordariomycetes</taxon>
        <taxon>Hypocreomycetidae</taxon>
        <taxon>Hypocreales</taxon>
        <taxon>Bionectriaceae</taxon>
        <taxon>Emericellopsis</taxon>
    </lineage>
</organism>
<dbReference type="OrthoDB" id="264015at2759"/>